<keyword evidence="5" id="KW-0808">Transferase</keyword>
<dbReference type="PANTHER" id="PTHR48094:SF11">
    <property type="entry name" value="GLUTATHIONE-INDEPENDENT GLYOXALASE HSP31-RELATED"/>
    <property type="match status" value="1"/>
</dbReference>
<dbReference type="SUPFAM" id="SSF52317">
    <property type="entry name" value="Class I glutamine amidotransferase-like"/>
    <property type="match status" value="1"/>
</dbReference>
<dbReference type="CDD" id="cd03141">
    <property type="entry name" value="GATase1_Hsp31_like"/>
    <property type="match status" value="1"/>
</dbReference>
<reference evidence="5 6" key="1">
    <citation type="journal article" date="2017" name="BMC Genomics">
        <title>Genome sequencing of 39 Akkermansia muciniphila isolates reveals its population structure, genomic and functional diverisity, and global distribution in mammalian gut microbiotas.</title>
        <authorList>
            <person name="Guo X."/>
            <person name="Li S."/>
            <person name="Zhang J."/>
            <person name="Wu F."/>
            <person name="Li X."/>
            <person name="Wu D."/>
            <person name="Zhang M."/>
            <person name="Ou Z."/>
            <person name="Jie Z."/>
            <person name="Yan Q."/>
            <person name="Li P."/>
            <person name="Yi J."/>
            <person name="Peng Y."/>
        </authorList>
    </citation>
    <scope>NUCLEOTIDE SEQUENCE [LARGE SCALE GENOMIC DNA]</scope>
    <source>
        <strain evidence="5 6">GP24</strain>
    </source>
</reference>
<dbReference type="PANTHER" id="PTHR48094">
    <property type="entry name" value="PROTEIN/NUCLEIC ACID DEGLYCASE DJ-1-RELATED"/>
    <property type="match status" value="1"/>
</dbReference>
<dbReference type="InterPro" id="IPR050325">
    <property type="entry name" value="Prot/Nucl_acid_deglycase"/>
</dbReference>
<feature type="domain" description="DJ-1/PfpI" evidence="4">
    <location>
        <begin position="29"/>
        <end position="225"/>
    </location>
</feature>
<dbReference type="Pfam" id="PF01965">
    <property type="entry name" value="DJ-1_PfpI"/>
    <property type="match status" value="1"/>
</dbReference>
<evidence type="ECO:0000313" key="5">
    <source>
        <dbReference type="EMBL" id="PNC20284.1"/>
    </source>
</evidence>
<dbReference type="InterPro" id="IPR002818">
    <property type="entry name" value="DJ-1/PfpI"/>
</dbReference>
<keyword evidence="5" id="KW-0315">Glutamine amidotransferase</keyword>
<dbReference type="EMBL" id="PJKA01000002">
    <property type="protein sequence ID" value="PNC20284.1"/>
    <property type="molecule type" value="Genomic_DNA"/>
</dbReference>
<keyword evidence="1" id="KW-0346">Stress response</keyword>
<dbReference type="AlphaFoldDB" id="A0A2N8HGT1"/>
<evidence type="ECO:0000256" key="3">
    <source>
        <dbReference type="ARBA" id="ARBA00038493"/>
    </source>
</evidence>
<dbReference type="RefSeq" id="WP_102711419.1">
    <property type="nucleotide sequence ID" value="NZ_PJKA01000002.1"/>
</dbReference>
<sequence>MKQMKILMVVTGTGMFPDGKEETGLWLSELAHMYDSAKKRGYDIAVASPRGGDTPVDPMSLKTMYMDKISKEYWDDSEFRDVLRHTKSLDEVSGELFDCIYLAGGHGAMFDFPDNAVLQTLIKDHYENNKVVGAICHGVCGLLNVKLSDGQYLVKDKKVTGFSWFEEGLAGKKKLVPFDLESALKERRADYKKSLIPMMPEVVTDGNLITGQDPFSSEKMAETVMSRFNQ</sequence>
<accession>A0A2N8HGT1</accession>
<dbReference type="GO" id="GO:0019243">
    <property type="term" value="P:methylglyoxal catabolic process to D-lactate via S-lactoyl-glutathione"/>
    <property type="evidence" value="ECO:0007669"/>
    <property type="project" value="TreeGrafter"/>
</dbReference>
<comment type="caution">
    <text evidence="5">The sequence shown here is derived from an EMBL/GenBank/DDBJ whole genome shotgun (WGS) entry which is preliminary data.</text>
</comment>
<dbReference type="Proteomes" id="UP000236000">
    <property type="component" value="Unassembled WGS sequence"/>
</dbReference>
<dbReference type="InterPro" id="IPR029062">
    <property type="entry name" value="Class_I_gatase-like"/>
</dbReference>
<gene>
    <name evidence="5" type="ORF">CXU22_00415</name>
</gene>
<comment type="similarity">
    <text evidence="3">Belongs to the peptidase C56 family. HSP31-like subfamily.</text>
</comment>
<dbReference type="GO" id="GO:0019172">
    <property type="term" value="F:glyoxalase III activity"/>
    <property type="evidence" value="ECO:0007669"/>
    <property type="project" value="TreeGrafter"/>
</dbReference>
<organism evidence="5 6">
    <name type="scientific">Akkermansia muciniphila</name>
    <dbReference type="NCBI Taxonomy" id="239935"/>
    <lineage>
        <taxon>Bacteria</taxon>
        <taxon>Pseudomonadati</taxon>
        <taxon>Verrucomicrobiota</taxon>
        <taxon>Verrucomicrobiia</taxon>
        <taxon>Verrucomicrobiales</taxon>
        <taxon>Akkermansiaceae</taxon>
        <taxon>Akkermansia</taxon>
    </lineage>
</organism>
<dbReference type="GO" id="GO:0016740">
    <property type="term" value="F:transferase activity"/>
    <property type="evidence" value="ECO:0007669"/>
    <property type="project" value="UniProtKB-KW"/>
</dbReference>
<evidence type="ECO:0000313" key="6">
    <source>
        <dbReference type="Proteomes" id="UP000236000"/>
    </source>
</evidence>
<proteinExistence type="inferred from homology"/>
<dbReference type="GO" id="GO:0005737">
    <property type="term" value="C:cytoplasm"/>
    <property type="evidence" value="ECO:0007669"/>
    <property type="project" value="TreeGrafter"/>
</dbReference>
<dbReference type="OrthoDB" id="9800516at2"/>
<evidence type="ECO:0000259" key="4">
    <source>
        <dbReference type="Pfam" id="PF01965"/>
    </source>
</evidence>
<dbReference type="Gene3D" id="3.40.50.880">
    <property type="match status" value="1"/>
</dbReference>
<evidence type="ECO:0000256" key="1">
    <source>
        <dbReference type="ARBA" id="ARBA00023016"/>
    </source>
</evidence>
<evidence type="ECO:0000256" key="2">
    <source>
        <dbReference type="ARBA" id="ARBA00023239"/>
    </source>
</evidence>
<protein>
    <submittedName>
        <fullName evidence="5">Type 1 glutamine amidotransferase domain-containing protein</fullName>
    </submittedName>
</protein>
<keyword evidence="2" id="KW-0456">Lyase</keyword>
<name>A0A2N8HGT1_9BACT</name>